<dbReference type="Proteomes" id="UP000410049">
    <property type="component" value="Unassembled WGS sequence"/>
</dbReference>
<dbReference type="EMBL" id="RZUH01000006">
    <property type="protein sequence ID" value="KAA8827544.1"/>
    <property type="molecule type" value="Genomic_DNA"/>
</dbReference>
<proteinExistence type="predicted"/>
<sequence>MHRKSRVVHHLSTSYPHGCPHSVDNCSRNYKRVIHPHRVDNPVDNSWISGGQQVGNYIQANKNRSR</sequence>
<feature type="region of interest" description="Disordered" evidence="1">
    <location>
        <begin position="1"/>
        <end position="20"/>
    </location>
</feature>
<name>A0A5M9ZIW9_9BIFI</name>
<evidence type="ECO:0000256" key="1">
    <source>
        <dbReference type="SAM" id="MobiDB-lite"/>
    </source>
</evidence>
<evidence type="ECO:0000313" key="3">
    <source>
        <dbReference type="Proteomes" id="UP000410049"/>
    </source>
</evidence>
<reference evidence="2 3" key="1">
    <citation type="journal article" date="2019" name="Syst. Appl. Microbiol.">
        <title>Characterization of Bifidobacterium species in feaces of the Egyptian fruit bat: Description of B. vespertilionis sp. nov. and B. rousetti sp. nov.</title>
        <authorList>
            <person name="Modesto M."/>
            <person name="Satti M."/>
            <person name="Watanabe K."/>
            <person name="Puglisi E."/>
            <person name="Morelli L."/>
            <person name="Huang C.-H."/>
            <person name="Liou J.-S."/>
            <person name="Miyashita M."/>
            <person name="Tamura T."/>
            <person name="Saito S."/>
            <person name="Mori K."/>
            <person name="Huang L."/>
            <person name="Sciavilla P."/>
            <person name="Sandri C."/>
            <person name="Spiezio C."/>
            <person name="Vitali F."/>
            <person name="Cavalieri D."/>
            <person name="Perpetuini G."/>
            <person name="Tofalo R."/>
            <person name="Bonetti A."/>
            <person name="Arita M."/>
            <person name="Mattarelli P."/>
        </authorList>
    </citation>
    <scope>NUCLEOTIDE SEQUENCE [LARGE SCALE GENOMIC DNA]</scope>
    <source>
        <strain evidence="2 3">RST17</strain>
    </source>
</reference>
<accession>A0A5M9ZIW9</accession>
<organism evidence="2 3">
    <name type="scientific">Bifidobacterium myosotis</name>
    <dbReference type="NCBI Taxonomy" id="1630166"/>
    <lineage>
        <taxon>Bacteria</taxon>
        <taxon>Bacillati</taxon>
        <taxon>Actinomycetota</taxon>
        <taxon>Actinomycetes</taxon>
        <taxon>Bifidobacteriales</taxon>
        <taxon>Bifidobacteriaceae</taxon>
        <taxon>Bifidobacterium</taxon>
    </lineage>
</organism>
<dbReference type="AlphaFoldDB" id="A0A5M9ZIW9"/>
<gene>
    <name evidence="2" type="ORF">EMO91_08885</name>
</gene>
<protein>
    <submittedName>
        <fullName evidence="2">Uncharacterized protein</fullName>
    </submittedName>
</protein>
<comment type="caution">
    <text evidence="2">The sequence shown here is derived from an EMBL/GenBank/DDBJ whole genome shotgun (WGS) entry which is preliminary data.</text>
</comment>
<evidence type="ECO:0000313" key="2">
    <source>
        <dbReference type="EMBL" id="KAA8827544.1"/>
    </source>
</evidence>